<organism evidence="1">
    <name type="scientific">Timema poppense</name>
    <name type="common">Walking stick</name>
    <dbReference type="NCBI Taxonomy" id="170557"/>
    <lineage>
        <taxon>Eukaryota</taxon>
        <taxon>Metazoa</taxon>
        <taxon>Ecdysozoa</taxon>
        <taxon>Arthropoda</taxon>
        <taxon>Hexapoda</taxon>
        <taxon>Insecta</taxon>
        <taxon>Pterygota</taxon>
        <taxon>Neoptera</taxon>
        <taxon>Polyneoptera</taxon>
        <taxon>Phasmatodea</taxon>
        <taxon>Timematodea</taxon>
        <taxon>Timematoidea</taxon>
        <taxon>Timematidae</taxon>
        <taxon>Timema</taxon>
    </lineage>
</organism>
<dbReference type="SUPFAM" id="SSF49265">
    <property type="entry name" value="Fibronectin type III"/>
    <property type="match status" value="1"/>
</dbReference>
<dbReference type="InterPro" id="IPR003961">
    <property type="entry name" value="FN3_dom"/>
</dbReference>
<accession>A0A7R9HJZ4</accession>
<evidence type="ECO:0000313" key="1">
    <source>
        <dbReference type="EMBL" id="CAD7422091.1"/>
    </source>
</evidence>
<dbReference type="AlphaFoldDB" id="A0A7R9HJZ4"/>
<dbReference type="Gene3D" id="2.60.40.10">
    <property type="entry name" value="Immunoglobulins"/>
    <property type="match status" value="1"/>
</dbReference>
<evidence type="ECO:0008006" key="2">
    <source>
        <dbReference type="Google" id="ProtNLM"/>
    </source>
</evidence>
<name>A0A7R9HJZ4_TIMPO</name>
<sequence length="145" mass="16706">MDMISSISLEESTISLTINWVPVYPNSPCAQVYKVYHTHDISGVTISDLVPRNVTTKTLTRLRANDWYTVRVMAVFNDDSVSRNVSSRGRTLTSARHVYTERSIATSRVFSSKQQQQHGPRGQQIPQQHSDHLYNLYYFENDIPW</sequence>
<gene>
    <name evidence="1" type="ORF">TPSB3V08_LOCUS15506</name>
</gene>
<dbReference type="InterPro" id="IPR036116">
    <property type="entry name" value="FN3_sf"/>
</dbReference>
<dbReference type="CDD" id="cd00063">
    <property type="entry name" value="FN3"/>
    <property type="match status" value="1"/>
</dbReference>
<dbReference type="InterPro" id="IPR013783">
    <property type="entry name" value="Ig-like_fold"/>
</dbReference>
<dbReference type="EMBL" id="OD081116">
    <property type="protein sequence ID" value="CAD7422091.1"/>
    <property type="molecule type" value="Genomic_DNA"/>
</dbReference>
<reference evidence="1" key="1">
    <citation type="submission" date="2020-11" db="EMBL/GenBank/DDBJ databases">
        <authorList>
            <person name="Tran Van P."/>
        </authorList>
    </citation>
    <scope>NUCLEOTIDE SEQUENCE</scope>
</reference>
<protein>
    <recommendedName>
        <fullName evidence="2">Fibronectin type-III domain-containing protein</fullName>
    </recommendedName>
</protein>
<proteinExistence type="predicted"/>